<gene>
    <name evidence="1" type="ORF">ADUPG1_003660</name>
</gene>
<dbReference type="Proteomes" id="UP001057375">
    <property type="component" value="Unassembled WGS sequence"/>
</dbReference>
<evidence type="ECO:0000313" key="1">
    <source>
        <dbReference type="EMBL" id="GKT37722.1"/>
    </source>
</evidence>
<keyword evidence="2" id="KW-1185">Reference proteome</keyword>
<sequence>MVAQCRALIDSSHTSIDTTLPLMEDDFGAGADEPLTLTSVTSTTRTRSNISACTHISRELRYFEKVRLVQEAIRGLSCSRDPKRHLCFILRRTFIPTLSANSVTCQAESIIPYVTKLLPNVYGGITEGIYFSLQKIIEYSFANIYDKFRSLSDIEECSAWVHGHIDDTYSVGIMTFADDMPLTSMAYNPMMVALYQINPDKLKP</sequence>
<dbReference type="EMBL" id="BQXS01005097">
    <property type="protein sequence ID" value="GKT37722.1"/>
    <property type="molecule type" value="Genomic_DNA"/>
</dbReference>
<name>A0ABQ5KZ72_9EUKA</name>
<accession>A0ABQ5KZ72</accession>
<evidence type="ECO:0000313" key="2">
    <source>
        <dbReference type="Proteomes" id="UP001057375"/>
    </source>
</evidence>
<reference evidence="1" key="1">
    <citation type="submission" date="2022-03" db="EMBL/GenBank/DDBJ databases">
        <title>Draft genome sequence of Aduncisulcus paluster, a free-living microaerophilic Fornicata.</title>
        <authorList>
            <person name="Yuyama I."/>
            <person name="Kume K."/>
            <person name="Tamura T."/>
            <person name="Inagaki Y."/>
            <person name="Hashimoto T."/>
        </authorList>
    </citation>
    <scope>NUCLEOTIDE SEQUENCE</scope>
    <source>
        <strain evidence="1">NY0171</strain>
    </source>
</reference>
<protein>
    <submittedName>
        <fullName evidence="1">Uncharacterized protein</fullName>
    </submittedName>
</protein>
<comment type="caution">
    <text evidence="1">The sequence shown here is derived from an EMBL/GenBank/DDBJ whole genome shotgun (WGS) entry which is preliminary data.</text>
</comment>
<proteinExistence type="predicted"/>
<organism evidence="1 2">
    <name type="scientific">Aduncisulcus paluster</name>
    <dbReference type="NCBI Taxonomy" id="2918883"/>
    <lineage>
        <taxon>Eukaryota</taxon>
        <taxon>Metamonada</taxon>
        <taxon>Carpediemonas-like organisms</taxon>
        <taxon>Aduncisulcus</taxon>
    </lineage>
</organism>